<name>A0A3F3PYS7_9EURO</name>
<proteinExistence type="predicted"/>
<protein>
    <submittedName>
        <fullName evidence="2">Uncharacterized protein</fullName>
    </submittedName>
</protein>
<evidence type="ECO:0000256" key="1">
    <source>
        <dbReference type="SAM" id="MobiDB-lite"/>
    </source>
</evidence>
<sequence length="69" mass="7269">MVPSSLVMSISCSHGLKGTRNRTIHDLGLDNGGNGCVVEVARAKSKQMNDGHRAANQDCESEQLAGSTK</sequence>
<reference evidence="2 3" key="1">
    <citation type="submission" date="2018-07" db="EMBL/GenBank/DDBJ databases">
        <title>The genomes of Aspergillus section Nigri reveals drivers in fungal speciation.</title>
        <authorList>
            <consortium name="DOE Joint Genome Institute"/>
            <person name="Vesth T.C."/>
            <person name="Nybo J."/>
            <person name="Theobald S."/>
            <person name="Brandl J."/>
            <person name="Frisvad J.C."/>
            <person name="Nielsen K.F."/>
            <person name="Lyhne E.K."/>
            <person name="Kogle M.E."/>
            <person name="Kuo A."/>
            <person name="Riley R."/>
            <person name="Clum A."/>
            <person name="Nolan M."/>
            <person name="Lipzen A."/>
            <person name="Salamov A."/>
            <person name="Henrissat B."/>
            <person name="Wiebenga A."/>
            <person name="De vries R.P."/>
            <person name="Grigoriev I.V."/>
            <person name="Mortensen U.H."/>
            <person name="Andersen M.R."/>
            <person name="Baker S.E."/>
        </authorList>
    </citation>
    <scope>NUCLEOTIDE SEQUENCE [LARGE SCALE GENOMIC DNA]</scope>
    <source>
        <strain evidence="2 3">CBS 139.54b</strain>
    </source>
</reference>
<organism evidence="2 3">
    <name type="scientific">Aspergillus welwitschiae</name>
    <dbReference type="NCBI Taxonomy" id="1341132"/>
    <lineage>
        <taxon>Eukaryota</taxon>
        <taxon>Fungi</taxon>
        <taxon>Dikarya</taxon>
        <taxon>Ascomycota</taxon>
        <taxon>Pezizomycotina</taxon>
        <taxon>Eurotiomycetes</taxon>
        <taxon>Eurotiomycetidae</taxon>
        <taxon>Eurotiales</taxon>
        <taxon>Aspergillaceae</taxon>
        <taxon>Aspergillus</taxon>
        <taxon>Aspergillus subgen. Circumdati</taxon>
    </lineage>
</organism>
<gene>
    <name evidence="2" type="ORF">BDQ94DRAFT_52710</name>
</gene>
<dbReference type="Proteomes" id="UP000253729">
    <property type="component" value="Unassembled WGS sequence"/>
</dbReference>
<evidence type="ECO:0000313" key="3">
    <source>
        <dbReference type="Proteomes" id="UP000253729"/>
    </source>
</evidence>
<accession>A0A3F3PYS7</accession>
<dbReference type="EMBL" id="KZ852052">
    <property type="protein sequence ID" value="RDH31882.1"/>
    <property type="molecule type" value="Genomic_DNA"/>
</dbReference>
<dbReference type="RefSeq" id="XP_026624904.1">
    <property type="nucleotide sequence ID" value="XM_026775976.1"/>
</dbReference>
<dbReference type="GeneID" id="38144332"/>
<keyword evidence="3" id="KW-1185">Reference proteome</keyword>
<dbReference type="AlphaFoldDB" id="A0A3F3PYS7"/>
<evidence type="ECO:0000313" key="2">
    <source>
        <dbReference type="EMBL" id="RDH31882.1"/>
    </source>
</evidence>
<feature type="region of interest" description="Disordered" evidence="1">
    <location>
        <begin position="46"/>
        <end position="69"/>
    </location>
</feature>